<reference evidence="2" key="1">
    <citation type="submission" date="2018-05" db="EMBL/GenBank/DDBJ databases">
        <authorList>
            <person name="Li X."/>
        </authorList>
    </citation>
    <scope>NUCLEOTIDE SEQUENCE [LARGE SCALE GENOMIC DNA]</scope>
    <source>
        <strain evidence="2">YIM 73061</strain>
    </source>
</reference>
<evidence type="ECO:0000313" key="2">
    <source>
        <dbReference type="Proteomes" id="UP000249725"/>
    </source>
</evidence>
<dbReference type="SUPFAM" id="SSF159894">
    <property type="entry name" value="YgaC/TfoX-N like"/>
    <property type="match status" value="1"/>
</dbReference>
<dbReference type="EMBL" id="QFYR01000001">
    <property type="protein sequence ID" value="RAK57617.1"/>
    <property type="molecule type" value="Genomic_DNA"/>
</dbReference>
<dbReference type="RefSeq" id="WP_111514068.1">
    <property type="nucleotide sequence ID" value="NZ_QFYR01000001.1"/>
</dbReference>
<proteinExistence type="predicted"/>
<gene>
    <name evidence="1" type="ORF">DJ018_06745</name>
</gene>
<sequence length="110" mass="11690">MTRDAGLEELLRGHLGDEPGLSETSMFGGHAWLLHGHLLCAARRDGILARLGKGNDGWALDRANVVTLVAGRPMPGWVKAGPDACADDDFRTALIDAALTYVRALPAKTS</sequence>
<comment type="caution">
    <text evidence="1">The sequence shown here is derived from an EMBL/GenBank/DDBJ whole genome shotgun (WGS) entry which is preliminary data.</text>
</comment>
<keyword evidence="2" id="KW-1185">Reference proteome</keyword>
<dbReference type="Proteomes" id="UP000249725">
    <property type="component" value="Unassembled WGS sequence"/>
</dbReference>
<evidence type="ECO:0000313" key="1">
    <source>
        <dbReference type="EMBL" id="RAK57617.1"/>
    </source>
</evidence>
<name>A0A328ASN0_9CAUL</name>
<dbReference type="AlphaFoldDB" id="A0A328ASN0"/>
<dbReference type="OrthoDB" id="214902at2"/>
<organism evidence="1 2">
    <name type="scientific">Phenylobacterium deserti</name>
    <dbReference type="NCBI Taxonomy" id="1914756"/>
    <lineage>
        <taxon>Bacteria</taxon>
        <taxon>Pseudomonadati</taxon>
        <taxon>Pseudomonadota</taxon>
        <taxon>Alphaproteobacteria</taxon>
        <taxon>Caulobacterales</taxon>
        <taxon>Caulobacteraceae</taxon>
        <taxon>Phenylobacterium</taxon>
    </lineage>
</organism>
<accession>A0A328ASN0</accession>
<protein>
    <submittedName>
        <fullName evidence="1">Cold-shock protein</fullName>
    </submittedName>
</protein>